<evidence type="ECO:0000313" key="1">
    <source>
        <dbReference type="EMBL" id="PJE79572.1"/>
    </source>
</evidence>
<dbReference type="SUPFAM" id="SSF57850">
    <property type="entry name" value="RING/U-box"/>
    <property type="match status" value="1"/>
</dbReference>
<name>A0A2H9T8L8_9ZZZZ</name>
<organism evidence="1">
    <name type="scientific">invertebrate metagenome</name>
    <dbReference type="NCBI Taxonomy" id="1711999"/>
    <lineage>
        <taxon>unclassified sequences</taxon>
        <taxon>metagenomes</taxon>
        <taxon>organismal metagenomes</taxon>
    </lineage>
</organism>
<evidence type="ECO:0008006" key="2">
    <source>
        <dbReference type="Google" id="ProtNLM"/>
    </source>
</evidence>
<gene>
    <name evidence="1" type="ORF">CI610_01442</name>
</gene>
<proteinExistence type="predicted"/>
<protein>
    <recommendedName>
        <fullName evidence="2">RING-type domain-containing protein</fullName>
    </recommendedName>
</protein>
<accession>A0A2H9T8L8</accession>
<reference evidence="1" key="1">
    <citation type="journal article" date="2017" name="Appl. Environ. Microbiol.">
        <title>Molecular characterization of an Endozoicomonas-like organism causing infection in king scallop Pecten maximus L.</title>
        <authorList>
            <person name="Cano I."/>
            <person name="van Aerle R."/>
            <person name="Ross S."/>
            <person name="Verner-Jeffreys D.W."/>
            <person name="Paley R.K."/>
            <person name="Rimmer G."/>
            <person name="Ryder D."/>
            <person name="Hooper P."/>
            <person name="Stone D."/>
            <person name="Feist S.W."/>
        </authorList>
    </citation>
    <scope>NUCLEOTIDE SEQUENCE</scope>
</reference>
<sequence length="154" mass="17645">MKFSFLILLFTLHTIAADEGNCIICGEQACGLYALCCCKKTLHAQCLTDFLKANNQGCPECGQDHIQLHCHDSSRNDHKNCITLENGEEDNREKVYCFVIDQLESRLRHLEAVNKDLTGKYYYALITNRLLLVSKKLLEQITHILEPVEFPRDN</sequence>
<dbReference type="AlphaFoldDB" id="A0A2H9T8L8"/>
<dbReference type="EMBL" id="NSIT01000060">
    <property type="protein sequence ID" value="PJE79572.1"/>
    <property type="molecule type" value="Genomic_DNA"/>
</dbReference>
<comment type="caution">
    <text evidence="1">The sequence shown here is derived from an EMBL/GenBank/DDBJ whole genome shotgun (WGS) entry which is preliminary data.</text>
</comment>